<name>A0A163R356_9BACL</name>
<dbReference type="PANTHER" id="PTHR40446">
    <property type="entry name" value="N-ACETYLGLUCOSAMINE-1-PHOSPHODIESTER ALPHA-N-ACETYLGLUCOSAMINIDASE"/>
    <property type="match status" value="1"/>
</dbReference>
<evidence type="ECO:0000313" key="2">
    <source>
        <dbReference type="EMBL" id="KZE66118.1"/>
    </source>
</evidence>
<dbReference type="RefSeq" id="WP_066241486.1">
    <property type="nucleotide sequence ID" value="NZ_LRFC01000023.1"/>
</dbReference>
<dbReference type="PANTHER" id="PTHR40446:SF2">
    <property type="entry name" value="N-ACETYLGLUCOSAMINE-1-PHOSPHODIESTER ALPHA-N-ACETYLGLUCOSAMINIDASE"/>
    <property type="match status" value="1"/>
</dbReference>
<sequence>MKVKKKVITEDSTLPIGKGTNIINGGPRLLQNGKIEIPSTAEGFHQPNYPEFFYQFGLKRHPRTVAGIKADGSILLVTIDGRKPGYSVGANFNESAQLMKSLGAVNALNLDGGGSTTMTIYQKMVSSPSDATGERPVGDSLLLLPQ</sequence>
<proteinExistence type="predicted"/>
<evidence type="ECO:0000313" key="3">
    <source>
        <dbReference type="Proteomes" id="UP000076567"/>
    </source>
</evidence>
<dbReference type="EMBL" id="LRFC01000023">
    <property type="protein sequence ID" value="KZE66118.1"/>
    <property type="molecule type" value="Genomic_DNA"/>
</dbReference>
<evidence type="ECO:0000259" key="1">
    <source>
        <dbReference type="Pfam" id="PF09992"/>
    </source>
</evidence>
<dbReference type="Proteomes" id="UP000076567">
    <property type="component" value="Unassembled WGS sequence"/>
</dbReference>
<keyword evidence="3" id="KW-1185">Reference proteome</keyword>
<protein>
    <recommendedName>
        <fullName evidence="1">Phosphodiester glycosidase domain-containing protein</fullName>
    </recommendedName>
</protein>
<comment type="caution">
    <text evidence="2">The sequence shown here is derived from an EMBL/GenBank/DDBJ whole genome shotgun (WGS) entry which is preliminary data.</text>
</comment>
<feature type="domain" description="Phosphodiester glycosidase" evidence="1">
    <location>
        <begin position="4"/>
        <end position="143"/>
    </location>
</feature>
<gene>
    <name evidence="2" type="ORF">AWM68_07010</name>
</gene>
<dbReference type="Pfam" id="PF09992">
    <property type="entry name" value="NAGPA"/>
    <property type="match status" value="1"/>
</dbReference>
<dbReference type="InterPro" id="IPR018711">
    <property type="entry name" value="NAGPA"/>
</dbReference>
<accession>A0A163R356</accession>
<organism evidence="2 3">
    <name type="scientific">Fictibacillus phosphorivorans</name>
    <dbReference type="NCBI Taxonomy" id="1221500"/>
    <lineage>
        <taxon>Bacteria</taxon>
        <taxon>Bacillati</taxon>
        <taxon>Bacillota</taxon>
        <taxon>Bacilli</taxon>
        <taxon>Bacillales</taxon>
        <taxon>Fictibacillaceae</taxon>
        <taxon>Fictibacillus</taxon>
    </lineage>
</organism>
<reference evidence="3" key="1">
    <citation type="submission" date="2016-01" db="EMBL/GenBank/DDBJ databases">
        <title>Draft genome of Chromobacterium sp. F49.</title>
        <authorList>
            <person name="Hong K.W."/>
        </authorList>
    </citation>
    <scope>NUCLEOTIDE SEQUENCE [LARGE SCALE GENOMIC DNA]</scope>
    <source>
        <strain evidence="3">P7IIIA</strain>
    </source>
</reference>
<dbReference type="AlphaFoldDB" id="A0A163R356"/>